<dbReference type="Proteomes" id="UP000335636">
    <property type="component" value="Unassembled WGS sequence"/>
</dbReference>
<proteinExistence type="predicted"/>
<evidence type="ECO:0000313" key="2">
    <source>
        <dbReference type="EMBL" id="KAF7465552.1"/>
    </source>
</evidence>
<evidence type="ECO:0000313" key="4">
    <source>
        <dbReference type="Proteomes" id="UP000335636"/>
    </source>
</evidence>
<reference evidence="2" key="2">
    <citation type="submission" date="2020-08" db="EMBL/GenBank/DDBJ databases">
        <authorList>
            <person name="Shumante A."/>
            <person name="Zimin A.V."/>
            <person name="Puiu D."/>
            <person name="Salzberg S.L."/>
        </authorList>
    </citation>
    <scope>NUCLEOTIDE SEQUENCE</scope>
    <source>
        <strain evidence="2">WC2-LM</strain>
        <tissue evidence="2">Liver</tissue>
    </source>
</reference>
<dbReference type="EMBL" id="CABDUW010000035">
    <property type="protein sequence ID" value="VTJ54037.1"/>
    <property type="molecule type" value="Genomic_DNA"/>
</dbReference>
<name>A0A5E4A9R4_MARMO</name>
<dbReference type="AlphaFoldDB" id="A0A5E4A9R4"/>
<sequence>MQRAGEASDRGSSPWDGWRGQRGTSRAPATCTHTCRAGETASTPPLCLSLDPTGLGHPRGGACRGRGQGRGQPEGRAARRRRGGRKGGGTQGRRRPERARCGKPVKRGQRRGETGKEKWRD</sequence>
<dbReference type="Proteomes" id="UP000662637">
    <property type="component" value="Unassembled WGS sequence"/>
</dbReference>
<feature type="region of interest" description="Disordered" evidence="1">
    <location>
        <begin position="1"/>
        <end position="121"/>
    </location>
</feature>
<feature type="compositionally biased region" description="Basic residues" evidence="1">
    <location>
        <begin position="92"/>
        <end position="109"/>
    </location>
</feature>
<dbReference type="EMBL" id="WJEC01007913">
    <property type="protein sequence ID" value="KAF7465552.1"/>
    <property type="molecule type" value="Genomic_DNA"/>
</dbReference>
<reference evidence="3 4" key="1">
    <citation type="submission" date="2019-04" db="EMBL/GenBank/DDBJ databases">
        <authorList>
            <person name="Alioto T."/>
            <person name="Alioto T."/>
        </authorList>
    </citation>
    <scope>NUCLEOTIDE SEQUENCE [LARGE SCALE GENOMIC DNA]</scope>
</reference>
<gene>
    <name evidence="2" type="ORF">GHT09_004075</name>
    <name evidence="3" type="ORF">MONAX_5E040845</name>
</gene>
<accession>A0A5E4A9R4</accession>
<keyword evidence="4" id="KW-1185">Reference proteome</keyword>
<feature type="compositionally biased region" description="Gly residues" evidence="1">
    <location>
        <begin position="57"/>
        <end position="72"/>
    </location>
</feature>
<feature type="compositionally biased region" description="Basic and acidic residues" evidence="1">
    <location>
        <begin position="110"/>
        <end position="121"/>
    </location>
</feature>
<evidence type="ECO:0000313" key="3">
    <source>
        <dbReference type="EMBL" id="VTJ54037.1"/>
    </source>
</evidence>
<protein>
    <submittedName>
        <fullName evidence="3">Uncharacterized protein</fullName>
    </submittedName>
</protein>
<evidence type="ECO:0000256" key="1">
    <source>
        <dbReference type="SAM" id="MobiDB-lite"/>
    </source>
</evidence>
<organism evidence="3 4">
    <name type="scientific">Marmota monax</name>
    <name type="common">Woodchuck</name>
    <dbReference type="NCBI Taxonomy" id="9995"/>
    <lineage>
        <taxon>Eukaryota</taxon>
        <taxon>Metazoa</taxon>
        <taxon>Chordata</taxon>
        <taxon>Craniata</taxon>
        <taxon>Vertebrata</taxon>
        <taxon>Euteleostomi</taxon>
        <taxon>Mammalia</taxon>
        <taxon>Eutheria</taxon>
        <taxon>Euarchontoglires</taxon>
        <taxon>Glires</taxon>
        <taxon>Rodentia</taxon>
        <taxon>Sciuromorpha</taxon>
        <taxon>Sciuridae</taxon>
        <taxon>Xerinae</taxon>
        <taxon>Marmotini</taxon>
        <taxon>Marmota</taxon>
    </lineage>
</organism>